<organism evidence="2 3">
    <name type="scientific">Trichomonas vaginalis (strain ATCC PRA-98 / G3)</name>
    <dbReference type="NCBI Taxonomy" id="412133"/>
    <lineage>
        <taxon>Eukaryota</taxon>
        <taxon>Metamonada</taxon>
        <taxon>Parabasalia</taxon>
        <taxon>Trichomonadida</taxon>
        <taxon>Trichomonadidae</taxon>
        <taxon>Trichomonas</taxon>
    </lineage>
</organism>
<accession>A2ELN1</accession>
<dbReference type="Proteomes" id="UP000001542">
    <property type="component" value="Unassembled WGS sequence"/>
</dbReference>
<reference evidence="2" key="2">
    <citation type="journal article" date="2007" name="Science">
        <title>Draft genome sequence of the sexually transmitted pathogen Trichomonas vaginalis.</title>
        <authorList>
            <person name="Carlton J.M."/>
            <person name="Hirt R.P."/>
            <person name="Silva J.C."/>
            <person name="Delcher A.L."/>
            <person name="Schatz M."/>
            <person name="Zhao Q."/>
            <person name="Wortman J.R."/>
            <person name="Bidwell S.L."/>
            <person name="Alsmark U.C.M."/>
            <person name="Besteiro S."/>
            <person name="Sicheritz-Ponten T."/>
            <person name="Noel C.J."/>
            <person name="Dacks J.B."/>
            <person name="Foster P.G."/>
            <person name="Simillion C."/>
            <person name="Van de Peer Y."/>
            <person name="Miranda-Saavedra D."/>
            <person name="Barton G.J."/>
            <person name="Westrop G.D."/>
            <person name="Mueller S."/>
            <person name="Dessi D."/>
            <person name="Fiori P.L."/>
            <person name="Ren Q."/>
            <person name="Paulsen I."/>
            <person name="Zhang H."/>
            <person name="Bastida-Corcuera F.D."/>
            <person name="Simoes-Barbosa A."/>
            <person name="Brown M.T."/>
            <person name="Hayes R.D."/>
            <person name="Mukherjee M."/>
            <person name="Okumura C.Y."/>
            <person name="Schneider R."/>
            <person name="Smith A.J."/>
            <person name="Vanacova S."/>
            <person name="Villalvazo M."/>
            <person name="Haas B.J."/>
            <person name="Pertea M."/>
            <person name="Feldblyum T.V."/>
            <person name="Utterback T.R."/>
            <person name="Shu C.L."/>
            <person name="Osoegawa K."/>
            <person name="de Jong P.J."/>
            <person name="Hrdy I."/>
            <person name="Horvathova L."/>
            <person name="Zubacova Z."/>
            <person name="Dolezal P."/>
            <person name="Malik S.B."/>
            <person name="Logsdon J.M. Jr."/>
            <person name="Henze K."/>
            <person name="Gupta A."/>
            <person name="Wang C.C."/>
            <person name="Dunne R.L."/>
            <person name="Upcroft J.A."/>
            <person name="Upcroft P."/>
            <person name="White O."/>
            <person name="Salzberg S.L."/>
            <person name="Tang P."/>
            <person name="Chiu C.-H."/>
            <person name="Lee Y.-S."/>
            <person name="Embley T.M."/>
            <person name="Coombs G.H."/>
            <person name="Mottram J.C."/>
            <person name="Tachezy J."/>
            <person name="Fraser-Liggett C.M."/>
            <person name="Johnson P.J."/>
        </authorList>
    </citation>
    <scope>NUCLEOTIDE SEQUENCE [LARGE SCALE GENOMIC DNA]</scope>
    <source>
        <strain evidence="2">G3</strain>
    </source>
</reference>
<proteinExistence type="predicted"/>
<keyword evidence="1" id="KW-0175">Coiled coil</keyword>
<dbReference type="EMBL" id="DS113423">
    <property type="protein sequence ID" value="EAY06478.1"/>
    <property type="molecule type" value="Genomic_DNA"/>
</dbReference>
<dbReference type="SMR" id="A2ELN1"/>
<dbReference type="AlphaFoldDB" id="A2ELN1"/>
<dbReference type="VEuPathDB" id="TrichDB:TVAG_149640"/>
<protein>
    <submittedName>
        <fullName evidence="2">Uncharacterized protein</fullName>
    </submittedName>
</protein>
<dbReference type="VEuPathDB" id="TrichDB:TVAGG3_0713120"/>
<evidence type="ECO:0000256" key="1">
    <source>
        <dbReference type="SAM" id="Coils"/>
    </source>
</evidence>
<keyword evidence="3" id="KW-1185">Reference proteome</keyword>
<evidence type="ECO:0000313" key="2">
    <source>
        <dbReference type="EMBL" id="EAY06478.1"/>
    </source>
</evidence>
<dbReference type="KEGG" id="tva:4764354"/>
<reference evidence="2" key="1">
    <citation type="submission" date="2006-10" db="EMBL/GenBank/DDBJ databases">
        <authorList>
            <person name="Amadeo P."/>
            <person name="Zhao Q."/>
            <person name="Wortman J."/>
            <person name="Fraser-Liggett C."/>
            <person name="Carlton J."/>
        </authorList>
    </citation>
    <scope>NUCLEOTIDE SEQUENCE</scope>
    <source>
        <strain evidence="2">G3</strain>
    </source>
</reference>
<feature type="coiled-coil region" evidence="1">
    <location>
        <begin position="213"/>
        <end position="292"/>
    </location>
</feature>
<gene>
    <name evidence="2" type="ORF">TVAG_149640</name>
</gene>
<evidence type="ECO:0000313" key="3">
    <source>
        <dbReference type="Proteomes" id="UP000001542"/>
    </source>
</evidence>
<name>A2ELN1_TRIV3</name>
<dbReference type="RefSeq" id="XP_001318701.1">
    <property type="nucleotide sequence ID" value="XM_001318666.1"/>
</dbReference>
<dbReference type="InParanoid" id="A2ELN1"/>
<sequence>MNFIKEFLAQSNSSADVDFSFQPGKSIPSKCVIQFVFLVITHNKKTQLAFLPDYVPALQKGKLEKKSLMFTPAGTNVQSFTLTSVDDHLLILWLNFTVNAKPLLDEMIKIIDNQKIETKINALIVDKNNEKPVQCEIVLNHDLISYTPLNGGKITTSYQITKKSVFLLNKFEEDPYILVKECDNTSQFKIILPDIEFLKHWFLSLIAIRQITINNEKKALSNLKRSLQQTEVTAPKIPIKIEQPQPEIKKEPSIDTLKEAEQKKEAIMQKYKQEAEDLKQNLQQKLANYKRSFPKPKKEEEPELDAIDLSKYERPKLEKPPRKEVIHKRKPLDEEQLQNLAMERLNSPEIYFSRFSPSLNLQKVEIPDISYNPNTEVSFEESYINADPTTAFLLVCAVVYNSFIGESLSDFFKVPRIPGETMQSEAAKIVTTLDNDVFRVLLENKGIDDVYLPSSFARDTELIIRMQSMKKELANPGEFPSPAPFTFSHRPLQSIVFWFFDANYLHSLSKLSASTAIADLSKNLLSYFKHYLLTDKVSTILREVAVKIGPAAMLSGSWNGVRNIVATDCDDSVVVYKFWAESYKEGKLSANFIQIFQYKDILEKFYDPCSHVRCGSIASQIAGYLQAFEKFELPINFEISNENEKGILRLENLFRLVRN</sequence>